<accession>F8GVC7</accession>
<sequence>MLELISEHCCHGGSQRVYRHQSETIGLPMRFSVFLPAQVLRQWAGEGEPIRRFPALIYLAGLTCNEDTFMTKAGAQRLAAARGLILVAPDTSPRDAGIQAESTSWDFGVGAGFYVDATEDPWSVHWRMESYVVRELFGILTTVLPADANRVGIFGHSMGGHGALVLAQRHPRRFRSVSAFAPICAPVQSPWGEKAFTGYLGPERNTWGAYDASALMRRQSRPPYPEGILVDQGLADKFLQEQLKPEIFQQACESVLQPLILRRHEGYDHGYFFITTFIEDHIHFHASILAGAMRPLLTGGLQVRHDTPRPVHPPRH</sequence>
<dbReference type="GO" id="GO:0005829">
    <property type="term" value="C:cytosol"/>
    <property type="evidence" value="ECO:0007669"/>
    <property type="project" value="TreeGrafter"/>
</dbReference>
<dbReference type="FunFam" id="3.40.50.1820:FF:000002">
    <property type="entry name" value="S-formylglutathione hydrolase"/>
    <property type="match status" value="1"/>
</dbReference>
<dbReference type="GO" id="GO:0046294">
    <property type="term" value="P:formaldehyde catabolic process"/>
    <property type="evidence" value="ECO:0007669"/>
    <property type="project" value="InterPro"/>
</dbReference>
<evidence type="ECO:0000256" key="1">
    <source>
        <dbReference type="ARBA" id="ARBA00005622"/>
    </source>
</evidence>
<geneLocation type="plasmid" evidence="9 10">
    <name>pBB1</name>
</geneLocation>
<dbReference type="GO" id="GO:0052689">
    <property type="term" value="F:carboxylic ester hydrolase activity"/>
    <property type="evidence" value="ECO:0007669"/>
    <property type="project" value="UniProtKB-KW"/>
</dbReference>
<dbReference type="InterPro" id="IPR029058">
    <property type="entry name" value="AB_hydrolase_fold"/>
</dbReference>
<dbReference type="RefSeq" id="WP_013959659.1">
    <property type="nucleotide sequence ID" value="NC_015727.1"/>
</dbReference>
<reference evidence="9 10" key="1">
    <citation type="journal article" date="2011" name="J. Bacteriol.">
        <title>Complete genome sequence of the type strain Cupriavidus necator N-1.</title>
        <authorList>
            <person name="Poehlein A."/>
            <person name="Kusian B."/>
            <person name="Friedrich B."/>
            <person name="Daniel R."/>
            <person name="Bowien B."/>
        </authorList>
    </citation>
    <scope>NUCLEOTIDE SEQUENCE [LARGE SCALE GENOMIC DNA]</scope>
    <source>
        <strain evidence="10">ATCC 43291 / DSM 13513 / CCUG 52238 / LMG 8453 / N-1</strain>
        <plasmid evidence="9 10">pBB1</plasmid>
    </source>
</reference>
<dbReference type="Proteomes" id="UP000006798">
    <property type="component" value="Plasmid pBB1"/>
</dbReference>
<dbReference type="InterPro" id="IPR014186">
    <property type="entry name" value="S-formylglutathione_hydrol"/>
</dbReference>
<evidence type="ECO:0000256" key="6">
    <source>
        <dbReference type="NCBIfam" id="TIGR02821"/>
    </source>
</evidence>
<evidence type="ECO:0000313" key="10">
    <source>
        <dbReference type="Proteomes" id="UP000006798"/>
    </source>
</evidence>
<dbReference type="PANTHER" id="PTHR10061">
    <property type="entry name" value="S-FORMYLGLUTATHIONE HYDROLASE"/>
    <property type="match status" value="1"/>
</dbReference>
<dbReference type="SUPFAM" id="SSF53474">
    <property type="entry name" value="alpha/beta-Hydrolases"/>
    <property type="match status" value="1"/>
</dbReference>
<evidence type="ECO:0000256" key="4">
    <source>
        <dbReference type="ARBA" id="ARBA00022801"/>
    </source>
</evidence>
<feature type="active site" description="Charge relay system" evidence="7">
    <location>
        <position position="157"/>
    </location>
</feature>
<evidence type="ECO:0000313" key="9">
    <source>
        <dbReference type="EMBL" id="AEI82627.1"/>
    </source>
</evidence>
<comment type="catalytic activity">
    <reaction evidence="5 8">
        <text>S-formylglutathione + H2O = formate + glutathione + H(+)</text>
        <dbReference type="Rhea" id="RHEA:14961"/>
        <dbReference type="ChEBI" id="CHEBI:15377"/>
        <dbReference type="ChEBI" id="CHEBI:15378"/>
        <dbReference type="ChEBI" id="CHEBI:15740"/>
        <dbReference type="ChEBI" id="CHEBI:57688"/>
        <dbReference type="ChEBI" id="CHEBI:57925"/>
        <dbReference type="EC" id="3.1.2.12"/>
    </reaction>
</comment>
<dbReference type="KEGG" id="cnc:CNE_BB1p12260"/>
<dbReference type="AlphaFoldDB" id="F8GVC7"/>
<name>F8GVC7_CUPNN</name>
<dbReference type="HOGENOM" id="CLU_056472_0_0_4"/>
<dbReference type="Pfam" id="PF00756">
    <property type="entry name" value="Esterase"/>
    <property type="match status" value="1"/>
</dbReference>
<dbReference type="EC" id="3.1.2.12" evidence="2 6"/>
<evidence type="ECO:0000256" key="8">
    <source>
        <dbReference type="RuleBase" id="RU363068"/>
    </source>
</evidence>
<dbReference type="PANTHER" id="PTHR10061:SF0">
    <property type="entry name" value="S-FORMYLGLUTATHIONE HYDROLASE"/>
    <property type="match status" value="1"/>
</dbReference>
<comment type="function">
    <text evidence="8">Serine hydrolase involved in the detoxification of formaldehyde.</text>
</comment>
<dbReference type="MEROPS" id="S09.940"/>
<proteinExistence type="inferred from homology"/>
<evidence type="ECO:0000256" key="3">
    <source>
        <dbReference type="ARBA" id="ARBA00022487"/>
    </source>
</evidence>
<keyword evidence="9" id="KW-0614">Plasmid</keyword>
<keyword evidence="3 8" id="KW-0719">Serine esterase</keyword>
<evidence type="ECO:0000256" key="7">
    <source>
        <dbReference type="PIRSR" id="PIRSR614186-1"/>
    </source>
</evidence>
<dbReference type="NCBIfam" id="TIGR02821">
    <property type="entry name" value="fghA_ester_D"/>
    <property type="match status" value="1"/>
</dbReference>
<feature type="active site" description="Charge relay system" evidence="7">
    <location>
        <position position="236"/>
    </location>
</feature>
<dbReference type="GO" id="GO:0018738">
    <property type="term" value="F:S-formylglutathione hydrolase activity"/>
    <property type="evidence" value="ECO:0007669"/>
    <property type="project" value="UniProtKB-UniRule"/>
</dbReference>
<feature type="active site" description="Charge relay system" evidence="7">
    <location>
        <position position="269"/>
    </location>
</feature>
<evidence type="ECO:0000256" key="2">
    <source>
        <dbReference type="ARBA" id="ARBA00012479"/>
    </source>
</evidence>
<protein>
    <recommendedName>
        <fullName evidence="2 6">S-formylglutathione hydrolase</fullName>
        <ecNumber evidence="2 6">3.1.2.12</ecNumber>
    </recommendedName>
</protein>
<dbReference type="Gene3D" id="3.40.50.1820">
    <property type="entry name" value="alpha/beta hydrolase"/>
    <property type="match status" value="1"/>
</dbReference>
<dbReference type="GeneID" id="34312620"/>
<organism evidence="9 10">
    <name type="scientific">Cupriavidus necator (strain ATCC 43291 / DSM 13513 / CCUG 52238 / LMG 8453 / N-1)</name>
    <name type="common">Ralstonia eutropha</name>
    <dbReference type="NCBI Taxonomy" id="1042878"/>
    <lineage>
        <taxon>Bacteria</taxon>
        <taxon>Pseudomonadati</taxon>
        <taxon>Pseudomonadota</taxon>
        <taxon>Betaproteobacteria</taxon>
        <taxon>Burkholderiales</taxon>
        <taxon>Burkholderiaceae</taxon>
        <taxon>Cupriavidus</taxon>
    </lineage>
</organism>
<keyword evidence="4 8" id="KW-0378">Hydrolase</keyword>
<evidence type="ECO:0000256" key="5">
    <source>
        <dbReference type="ARBA" id="ARBA00047590"/>
    </source>
</evidence>
<dbReference type="EMBL" id="CP002879">
    <property type="protein sequence ID" value="AEI82627.1"/>
    <property type="molecule type" value="Genomic_DNA"/>
</dbReference>
<dbReference type="InterPro" id="IPR000801">
    <property type="entry name" value="Esterase-like"/>
</dbReference>
<gene>
    <name evidence="9" type="primary">fghA</name>
    <name evidence="9" type="ordered locus">CNE_BB1p12260</name>
</gene>
<comment type="similarity">
    <text evidence="1 8">Belongs to the esterase D family.</text>
</comment>